<evidence type="ECO:0000313" key="2">
    <source>
        <dbReference type="Proteomes" id="UP000005239"/>
    </source>
</evidence>
<reference evidence="2" key="1">
    <citation type="journal article" date="2008" name="Nat. Genet.">
        <title>The Pristionchus pacificus genome provides a unique perspective on nematode lifestyle and parasitism.</title>
        <authorList>
            <person name="Dieterich C."/>
            <person name="Clifton S.W."/>
            <person name="Schuster L.N."/>
            <person name="Chinwalla A."/>
            <person name="Delehaunty K."/>
            <person name="Dinkelacker I."/>
            <person name="Fulton L."/>
            <person name="Fulton R."/>
            <person name="Godfrey J."/>
            <person name="Minx P."/>
            <person name="Mitreva M."/>
            <person name="Roeseler W."/>
            <person name="Tian H."/>
            <person name="Witte H."/>
            <person name="Yang S.P."/>
            <person name="Wilson R.K."/>
            <person name="Sommer R.J."/>
        </authorList>
    </citation>
    <scope>NUCLEOTIDE SEQUENCE [LARGE SCALE GENOMIC DNA]</scope>
    <source>
        <strain evidence="2">PS312</strain>
    </source>
</reference>
<dbReference type="EnsemblMetazoa" id="PPA40502.1">
    <property type="protein sequence ID" value="PPA40502.1"/>
    <property type="gene ID" value="WBGene00278871"/>
</dbReference>
<organism evidence="1 2">
    <name type="scientific">Pristionchus pacificus</name>
    <name type="common">Parasitic nematode worm</name>
    <dbReference type="NCBI Taxonomy" id="54126"/>
    <lineage>
        <taxon>Eukaryota</taxon>
        <taxon>Metazoa</taxon>
        <taxon>Ecdysozoa</taxon>
        <taxon>Nematoda</taxon>
        <taxon>Chromadorea</taxon>
        <taxon>Rhabditida</taxon>
        <taxon>Rhabditina</taxon>
        <taxon>Diplogasteromorpha</taxon>
        <taxon>Diplogasteroidea</taxon>
        <taxon>Neodiplogasteridae</taxon>
        <taxon>Pristionchus</taxon>
    </lineage>
</organism>
<sequence>LRSLRSLRWLDPAGGKQPAAAMRLATLASVCATPGCDSLLRVLRASRVADPVGIVPRERLVGPRAIRKKRWDRATAWPHPIFFRLALGPTSLPPGTRSRGPSWHRPSRKARGAFRQGLAGSLRSQE</sequence>
<proteinExistence type="predicted"/>
<accession>A0A8R1YU74</accession>
<keyword evidence="2" id="KW-1185">Reference proteome</keyword>
<gene>
    <name evidence="1" type="primary">WBGene00278871</name>
</gene>
<protein>
    <submittedName>
        <fullName evidence="1">Uncharacterized protein</fullName>
    </submittedName>
</protein>
<reference evidence="1" key="2">
    <citation type="submission" date="2022-06" db="UniProtKB">
        <authorList>
            <consortium name="EnsemblMetazoa"/>
        </authorList>
    </citation>
    <scope>IDENTIFICATION</scope>
    <source>
        <strain evidence="1">PS312</strain>
    </source>
</reference>
<accession>A0A2A6C1S4</accession>
<dbReference type="AlphaFoldDB" id="A0A2A6C1S4"/>
<name>A0A2A6C1S4_PRIPA</name>
<evidence type="ECO:0000313" key="1">
    <source>
        <dbReference type="EnsemblMetazoa" id="PPA40502.1"/>
    </source>
</evidence>
<dbReference type="Proteomes" id="UP000005239">
    <property type="component" value="Unassembled WGS sequence"/>
</dbReference>